<feature type="coiled-coil region" evidence="5">
    <location>
        <begin position="46"/>
        <end position="73"/>
    </location>
</feature>
<evidence type="ECO:0000313" key="7">
    <source>
        <dbReference type="Proteomes" id="UP000036403"/>
    </source>
</evidence>
<evidence type="ECO:0000256" key="3">
    <source>
        <dbReference type="ARBA" id="ARBA00023242"/>
    </source>
</evidence>
<dbReference type="EMBL" id="LBMM01022641">
    <property type="protein sequence ID" value="KMQ82852.1"/>
    <property type="molecule type" value="Genomic_DNA"/>
</dbReference>
<dbReference type="GO" id="GO:0003677">
    <property type="term" value="F:DNA binding"/>
    <property type="evidence" value="ECO:0007669"/>
    <property type="project" value="TreeGrafter"/>
</dbReference>
<dbReference type="PaxDb" id="67767-A0A0J7JXL4"/>
<evidence type="ECO:0000256" key="5">
    <source>
        <dbReference type="SAM" id="Coils"/>
    </source>
</evidence>
<name>A0A0J7JXL4_LASNI</name>
<keyword evidence="2" id="KW-0498">Mitosis</keyword>
<dbReference type="GO" id="GO:0051301">
    <property type="term" value="P:cell division"/>
    <property type="evidence" value="ECO:0007669"/>
    <property type="project" value="UniProtKB-KW"/>
</dbReference>
<dbReference type="GO" id="GO:0008278">
    <property type="term" value="C:cohesin complex"/>
    <property type="evidence" value="ECO:0007669"/>
    <property type="project" value="TreeGrafter"/>
</dbReference>
<evidence type="ECO:0000256" key="4">
    <source>
        <dbReference type="ARBA" id="ARBA00023306"/>
    </source>
</evidence>
<dbReference type="Proteomes" id="UP000036403">
    <property type="component" value="Unassembled WGS sequence"/>
</dbReference>
<feature type="non-terminal residue" evidence="6">
    <location>
        <position position="1"/>
    </location>
</feature>
<dbReference type="AlphaFoldDB" id="A0A0J7JXL4"/>
<evidence type="ECO:0000256" key="1">
    <source>
        <dbReference type="ARBA" id="ARBA00022618"/>
    </source>
</evidence>
<proteinExistence type="predicted"/>
<reference evidence="6 7" key="1">
    <citation type="submission" date="2015-04" db="EMBL/GenBank/DDBJ databases">
        <title>Lasius niger genome sequencing.</title>
        <authorList>
            <person name="Konorov E.A."/>
            <person name="Nikitin M.A."/>
            <person name="Kirill M.V."/>
            <person name="Chang P."/>
        </authorList>
    </citation>
    <scope>NUCLEOTIDE SEQUENCE [LARGE SCALE GENOMIC DNA]</scope>
    <source>
        <tissue evidence="6">Whole</tissue>
    </source>
</reference>
<dbReference type="GO" id="GO:0007062">
    <property type="term" value="P:sister chromatid cohesion"/>
    <property type="evidence" value="ECO:0007669"/>
    <property type="project" value="TreeGrafter"/>
</dbReference>
<gene>
    <name evidence="6" type="ORF">RF55_21658</name>
</gene>
<dbReference type="GO" id="GO:0005634">
    <property type="term" value="C:nucleus"/>
    <property type="evidence" value="ECO:0007669"/>
    <property type="project" value="TreeGrafter"/>
</dbReference>
<keyword evidence="4" id="KW-0131">Cell cycle</keyword>
<protein>
    <submittedName>
        <fullName evidence="6">Smc1</fullName>
    </submittedName>
</protein>
<evidence type="ECO:0000256" key="2">
    <source>
        <dbReference type="ARBA" id="ARBA00022776"/>
    </source>
</evidence>
<keyword evidence="5" id="KW-0175">Coiled coil</keyword>
<comment type="caution">
    <text evidence="6">The sequence shown here is derived from an EMBL/GenBank/DDBJ whole genome shotgun (WGS) entry which is preliminary data.</text>
</comment>
<evidence type="ECO:0000313" key="6">
    <source>
        <dbReference type="EMBL" id="KMQ82852.1"/>
    </source>
</evidence>
<accession>A0A0J7JXL4</accession>
<dbReference type="PANTHER" id="PTHR18937:SF12">
    <property type="entry name" value="STRUCTURAL MAINTENANCE OF CHROMOSOMES PROTEIN"/>
    <property type="match status" value="1"/>
</dbReference>
<dbReference type="STRING" id="67767.A0A0J7JXL4"/>
<keyword evidence="7" id="KW-1185">Reference proteome</keyword>
<sequence>YMTKLQELGLVTKAGNFLMYQGLFEYSVKEDMPEKLTVLFEEVSGSNVYKANYQRLQSKLSKVKNKIRLTSQTRRNKLRERKSAMTEMKEAERYLQKQYKLINNTSAQALITPENLEEPYIGGIKQLRIAD</sequence>
<keyword evidence="3" id="KW-0539">Nucleus</keyword>
<keyword evidence="1" id="KW-0132">Cell division</keyword>
<dbReference type="PANTHER" id="PTHR18937">
    <property type="entry name" value="STRUCTURAL MAINTENANCE OF CHROMOSOMES SMC FAMILY MEMBER"/>
    <property type="match status" value="1"/>
</dbReference>
<dbReference type="OrthoDB" id="5575062at2759"/>
<organism evidence="6 7">
    <name type="scientific">Lasius niger</name>
    <name type="common">Black garden ant</name>
    <dbReference type="NCBI Taxonomy" id="67767"/>
    <lineage>
        <taxon>Eukaryota</taxon>
        <taxon>Metazoa</taxon>
        <taxon>Ecdysozoa</taxon>
        <taxon>Arthropoda</taxon>
        <taxon>Hexapoda</taxon>
        <taxon>Insecta</taxon>
        <taxon>Pterygota</taxon>
        <taxon>Neoptera</taxon>
        <taxon>Endopterygota</taxon>
        <taxon>Hymenoptera</taxon>
        <taxon>Apocrita</taxon>
        <taxon>Aculeata</taxon>
        <taxon>Formicoidea</taxon>
        <taxon>Formicidae</taxon>
        <taxon>Formicinae</taxon>
        <taxon>Lasius</taxon>
        <taxon>Lasius</taxon>
    </lineage>
</organism>